<evidence type="ECO:0000256" key="3">
    <source>
        <dbReference type="ARBA" id="ARBA00008212"/>
    </source>
</evidence>
<dbReference type="PANTHER" id="PTHR21330:SF1">
    <property type="entry name" value="E3 SUMO-PROTEIN LIGASE NSE2"/>
    <property type="match status" value="1"/>
</dbReference>
<dbReference type="Proteomes" id="UP001302367">
    <property type="component" value="Chromosome 1"/>
</dbReference>
<feature type="region of interest" description="Disordered" evidence="11">
    <location>
        <begin position="143"/>
        <end position="204"/>
    </location>
</feature>
<evidence type="ECO:0000256" key="2">
    <source>
        <dbReference type="ARBA" id="ARBA00004718"/>
    </source>
</evidence>
<keyword evidence="5" id="KW-0479">Metal-binding</keyword>
<feature type="compositionally biased region" description="Basic and acidic residues" evidence="11">
    <location>
        <begin position="83"/>
        <end position="101"/>
    </location>
</feature>
<feature type="domain" description="SP-RING-type" evidence="12">
    <location>
        <begin position="279"/>
        <end position="368"/>
    </location>
</feature>
<dbReference type="InterPro" id="IPR026846">
    <property type="entry name" value="Nse2(Mms21)"/>
</dbReference>
<keyword evidence="7" id="KW-0833">Ubl conjugation pathway</keyword>
<evidence type="ECO:0000313" key="15">
    <source>
        <dbReference type="Proteomes" id="UP000230605"/>
    </source>
</evidence>
<evidence type="ECO:0000313" key="13">
    <source>
        <dbReference type="EMBL" id="PIB01539.1"/>
    </source>
</evidence>
<sequence length="445" mass="49580">MSARVRQPTATPGPSSRTQGNATLPDYQPPTFPLNPDAQRALANVLRKHNVQRLDGHITQAQHELTTTGAALHDRLRELEQKLAARQRKEAQGSRSERLAEFEQQVQDTREKVDSMTARMEKEMRGLVDCRVSSSALQDAVKAAESDAKANASTQATTQHTQPQTRRRAGTRDDADEDEEEEDVVESTEQHWDPTDPAGGSQSAPMEVFDKCVQQSREKFHGLPLYERYAENKEYANFKSILHDAQHPDTDPPDASQWFTEAGAPAPGERRDENDPDASDDDIEVIRGQISTKCPLTLQEFKEPLTSTKCRHTFESFAILELIAHSAMRPKAAQCPVPGCSAMLEKGDVRPDMLTIRKIQRIQRNRQQQEAEDDSGSEMGNGTQGRGHIIDDDDDNDADGASHQMQPPVKPEPRSTASTARPQHSQPPRPSQVVDLDESDDEMED</sequence>
<dbReference type="GO" id="GO:0061665">
    <property type="term" value="F:SUMO ligase activity"/>
    <property type="evidence" value="ECO:0007669"/>
    <property type="project" value="TreeGrafter"/>
</dbReference>
<dbReference type="GO" id="GO:0005634">
    <property type="term" value="C:nucleus"/>
    <property type="evidence" value="ECO:0007669"/>
    <property type="project" value="UniProtKB-SubCell"/>
</dbReference>
<evidence type="ECO:0000313" key="16">
    <source>
        <dbReference type="Proteomes" id="UP001302367"/>
    </source>
</evidence>
<evidence type="ECO:0000256" key="11">
    <source>
        <dbReference type="SAM" id="MobiDB-lite"/>
    </source>
</evidence>
<accession>A0A2G5I9U2</accession>
<dbReference type="SUPFAM" id="SSF57850">
    <property type="entry name" value="RING/U-box"/>
    <property type="match status" value="1"/>
</dbReference>
<evidence type="ECO:0000313" key="14">
    <source>
        <dbReference type="EMBL" id="WPA96541.1"/>
    </source>
</evidence>
<feature type="compositionally biased region" description="Polar residues" evidence="11">
    <location>
        <begin position="8"/>
        <end position="22"/>
    </location>
</feature>
<evidence type="ECO:0000256" key="1">
    <source>
        <dbReference type="ARBA" id="ARBA00004123"/>
    </source>
</evidence>
<dbReference type="PROSITE" id="PS51044">
    <property type="entry name" value="ZF_SP_RING"/>
    <property type="match status" value="1"/>
</dbReference>
<keyword evidence="8" id="KW-0862">Zinc</keyword>
<dbReference type="CDD" id="cd16651">
    <property type="entry name" value="SPL-RING_NSE2"/>
    <property type="match status" value="1"/>
</dbReference>
<proteinExistence type="inferred from homology"/>
<evidence type="ECO:0000256" key="5">
    <source>
        <dbReference type="ARBA" id="ARBA00022723"/>
    </source>
</evidence>
<reference evidence="13 15" key="1">
    <citation type="submission" date="2015-10" db="EMBL/GenBank/DDBJ databases">
        <title>The cercosporin biosynthetic gene cluster was horizontally transferred to several fungal lineages and shown to be expanded in Cercospora beticola based on microsynteny with recipient genomes.</title>
        <authorList>
            <person name="De Jonge R."/>
            <person name="Ebert M.K."/>
            <person name="Suttle J.C."/>
            <person name="Jurick Ii W.M."/>
            <person name="Secor G.A."/>
            <person name="Thomma B.P."/>
            <person name="Van De Peer Y."/>
            <person name="Bolton M.D."/>
        </authorList>
    </citation>
    <scope>NUCLEOTIDE SEQUENCE [LARGE SCALE GENOMIC DNA]</scope>
    <source>
        <strain evidence="13 15">09-40</strain>
    </source>
</reference>
<dbReference type="Proteomes" id="UP000230605">
    <property type="component" value="Chromosome 1"/>
</dbReference>
<dbReference type="GO" id="GO:0030915">
    <property type="term" value="C:Smc5-Smc6 complex"/>
    <property type="evidence" value="ECO:0007669"/>
    <property type="project" value="InterPro"/>
</dbReference>
<dbReference type="GO" id="GO:0000724">
    <property type="term" value="P:double-strand break repair via homologous recombination"/>
    <property type="evidence" value="ECO:0007669"/>
    <property type="project" value="InterPro"/>
</dbReference>
<gene>
    <name evidence="13" type="ORF">CB0940_01114</name>
    <name evidence="14" type="ORF">RHO25_001148</name>
</gene>
<evidence type="ECO:0000256" key="9">
    <source>
        <dbReference type="ARBA" id="ARBA00023242"/>
    </source>
</evidence>
<keyword evidence="9" id="KW-0539">Nucleus</keyword>
<feature type="compositionally biased region" description="Acidic residues" evidence="11">
    <location>
        <begin position="174"/>
        <end position="186"/>
    </location>
</feature>
<feature type="region of interest" description="Disordered" evidence="11">
    <location>
        <begin position="83"/>
        <end position="112"/>
    </location>
</feature>
<feature type="region of interest" description="Disordered" evidence="11">
    <location>
        <begin position="1"/>
        <end position="36"/>
    </location>
</feature>
<dbReference type="PANTHER" id="PTHR21330">
    <property type="entry name" value="E3 SUMO-PROTEIN LIGASE NSE2"/>
    <property type="match status" value="1"/>
</dbReference>
<dbReference type="AlphaFoldDB" id="A0A2G5I9U2"/>
<keyword evidence="6 10" id="KW-0863">Zinc-finger</keyword>
<dbReference type="EMBL" id="CP134184">
    <property type="protein sequence ID" value="WPA96541.1"/>
    <property type="molecule type" value="Genomic_DNA"/>
</dbReference>
<evidence type="ECO:0000256" key="6">
    <source>
        <dbReference type="ARBA" id="ARBA00022771"/>
    </source>
</evidence>
<protein>
    <recommendedName>
        <fullName evidence="12">SP-RING-type domain-containing protein</fullName>
    </recommendedName>
</protein>
<comment type="pathway">
    <text evidence="2">Protein modification; protein sumoylation.</text>
</comment>
<evidence type="ECO:0000256" key="7">
    <source>
        <dbReference type="ARBA" id="ARBA00022786"/>
    </source>
</evidence>
<feature type="compositionally biased region" description="Acidic residues" evidence="11">
    <location>
        <begin position="435"/>
        <end position="445"/>
    </location>
</feature>
<reference evidence="14 16" key="2">
    <citation type="submission" date="2023-09" db="EMBL/GenBank/DDBJ databases">
        <title>Complete-Gapless Cercospora beticola genome.</title>
        <authorList>
            <person name="Wyatt N.A."/>
            <person name="Spanner R.E."/>
            <person name="Bolton M.D."/>
        </authorList>
    </citation>
    <scope>NUCLEOTIDE SEQUENCE [LARGE SCALE GENOMIC DNA]</scope>
    <source>
        <strain evidence="14">Cb09-40</strain>
    </source>
</reference>
<dbReference type="OrthoDB" id="756301at2759"/>
<dbReference type="InterPro" id="IPR004181">
    <property type="entry name" value="Znf_MIZ"/>
</dbReference>
<comment type="subcellular location">
    <subcellularLocation>
        <location evidence="1">Nucleus</location>
    </subcellularLocation>
</comment>
<keyword evidence="16" id="KW-1185">Reference proteome</keyword>
<dbReference type="GO" id="GO:0008270">
    <property type="term" value="F:zinc ion binding"/>
    <property type="evidence" value="ECO:0007669"/>
    <property type="project" value="UniProtKB-KW"/>
</dbReference>
<dbReference type="UniPathway" id="UPA00886"/>
<evidence type="ECO:0000256" key="8">
    <source>
        <dbReference type="ARBA" id="ARBA00022833"/>
    </source>
</evidence>
<name>A0A2G5I9U2_CERBT</name>
<evidence type="ECO:0000259" key="12">
    <source>
        <dbReference type="PROSITE" id="PS51044"/>
    </source>
</evidence>
<dbReference type="EMBL" id="LKMD01000100">
    <property type="protein sequence ID" value="PIB01539.1"/>
    <property type="molecule type" value="Genomic_DNA"/>
</dbReference>
<evidence type="ECO:0000256" key="10">
    <source>
        <dbReference type="PROSITE-ProRule" id="PRU00452"/>
    </source>
</evidence>
<feature type="region of interest" description="Disordered" evidence="11">
    <location>
        <begin position="362"/>
        <end position="445"/>
    </location>
</feature>
<comment type="similarity">
    <text evidence="3">Belongs to the NSE2 family.</text>
</comment>
<dbReference type="Pfam" id="PF11789">
    <property type="entry name" value="zf-Nse"/>
    <property type="match status" value="1"/>
</dbReference>
<dbReference type="InterPro" id="IPR013083">
    <property type="entry name" value="Znf_RING/FYVE/PHD"/>
</dbReference>
<keyword evidence="4" id="KW-0808">Transferase</keyword>
<feature type="region of interest" description="Disordered" evidence="11">
    <location>
        <begin position="244"/>
        <end position="281"/>
    </location>
</feature>
<evidence type="ECO:0000256" key="4">
    <source>
        <dbReference type="ARBA" id="ARBA00022679"/>
    </source>
</evidence>
<feature type="compositionally biased region" description="Low complexity" evidence="11">
    <location>
        <begin position="150"/>
        <end position="164"/>
    </location>
</feature>
<dbReference type="Gene3D" id="3.30.40.10">
    <property type="entry name" value="Zinc/RING finger domain, C3HC4 (zinc finger)"/>
    <property type="match status" value="1"/>
</dbReference>
<organism evidence="13 15">
    <name type="scientific">Cercospora beticola</name>
    <name type="common">Sugarbeet leaf spot fungus</name>
    <dbReference type="NCBI Taxonomy" id="122368"/>
    <lineage>
        <taxon>Eukaryota</taxon>
        <taxon>Fungi</taxon>
        <taxon>Dikarya</taxon>
        <taxon>Ascomycota</taxon>
        <taxon>Pezizomycotina</taxon>
        <taxon>Dothideomycetes</taxon>
        <taxon>Dothideomycetidae</taxon>
        <taxon>Mycosphaerellales</taxon>
        <taxon>Mycosphaerellaceae</taxon>
        <taxon>Cercospora</taxon>
    </lineage>
</organism>
<dbReference type="GO" id="GO:0016925">
    <property type="term" value="P:protein sumoylation"/>
    <property type="evidence" value="ECO:0007669"/>
    <property type="project" value="UniProtKB-UniPathway"/>
</dbReference>